<proteinExistence type="predicted"/>
<dbReference type="PANTHER" id="PTHR30204">
    <property type="entry name" value="REDOX-CYCLING DRUG-SENSING TRANSCRIPTIONAL ACTIVATOR SOXR"/>
    <property type="match status" value="1"/>
</dbReference>
<evidence type="ECO:0000256" key="2">
    <source>
        <dbReference type="ARBA" id="ARBA00023125"/>
    </source>
</evidence>
<dbReference type="Pfam" id="PF13411">
    <property type="entry name" value="MerR_1"/>
    <property type="match status" value="1"/>
</dbReference>
<gene>
    <name evidence="6" type="ORF">GCM10022252_62160</name>
</gene>
<keyword evidence="7" id="KW-1185">Reference proteome</keyword>
<keyword evidence="1" id="KW-0805">Transcription regulation</keyword>
<dbReference type="SUPFAM" id="SSF46955">
    <property type="entry name" value="Putative DNA-binding domain"/>
    <property type="match status" value="1"/>
</dbReference>
<dbReference type="InterPro" id="IPR036244">
    <property type="entry name" value="TipA-like_antibiotic-bd"/>
</dbReference>
<dbReference type="InterPro" id="IPR012925">
    <property type="entry name" value="TipAS_dom"/>
</dbReference>
<dbReference type="CDD" id="cd01106">
    <property type="entry name" value="HTH_TipAL-Mta"/>
    <property type="match status" value="1"/>
</dbReference>
<dbReference type="Pfam" id="PF07739">
    <property type="entry name" value="TipAS"/>
    <property type="match status" value="1"/>
</dbReference>
<keyword evidence="2" id="KW-0238">DNA-binding</keyword>
<organism evidence="6 7">
    <name type="scientific">Streptosporangium oxazolinicum</name>
    <dbReference type="NCBI Taxonomy" id="909287"/>
    <lineage>
        <taxon>Bacteria</taxon>
        <taxon>Bacillati</taxon>
        <taxon>Actinomycetota</taxon>
        <taxon>Actinomycetes</taxon>
        <taxon>Streptosporangiales</taxon>
        <taxon>Streptosporangiaceae</taxon>
        <taxon>Streptosporangium</taxon>
    </lineage>
</organism>
<dbReference type="EMBL" id="BAABAQ010000013">
    <property type="protein sequence ID" value="GAA4203872.1"/>
    <property type="molecule type" value="Genomic_DNA"/>
</dbReference>
<dbReference type="InterPro" id="IPR047057">
    <property type="entry name" value="MerR_fam"/>
</dbReference>
<accession>A0ABP8BD07</accession>
<keyword evidence="3" id="KW-0010">Activator</keyword>
<dbReference type="Gene3D" id="1.10.490.50">
    <property type="entry name" value="Antibiotic binding domain of TipA-like multidrug resistance regulators"/>
    <property type="match status" value="1"/>
</dbReference>
<dbReference type="PROSITE" id="PS50937">
    <property type="entry name" value="HTH_MERR_2"/>
    <property type="match status" value="1"/>
</dbReference>
<evidence type="ECO:0000256" key="1">
    <source>
        <dbReference type="ARBA" id="ARBA00023015"/>
    </source>
</evidence>
<protein>
    <submittedName>
        <fullName evidence="6">MerR family transcriptional regulator</fullName>
    </submittedName>
</protein>
<dbReference type="PANTHER" id="PTHR30204:SF90">
    <property type="entry name" value="HTH-TYPE TRANSCRIPTIONAL ACTIVATOR MTA"/>
    <property type="match status" value="1"/>
</dbReference>
<evidence type="ECO:0000256" key="3">
    <source>
        <dbReference type="ARBA" id="ARBA00023159"/>
    </source>
</evidence>
<dbReference type="Proteomes" id="UP001501251">
    <property type="component" value="Unassembled WGS sequence"/>
</dbReference>
<reference evidence="7" key="1">
    <citation type="journal article" date="2019" name="Int. J. Syst. Evol. Microbiol.">
        <title>The Global Catalogue of Microorganisms (GCM) 10K type strain sequencing project: providing services to taxonomists for standard genome sequencing and annotation.</title>
        <authorList>
            <consortium name="The Broad Institute Genomics Platform"/>
            <consortium name="The Broad Institute Genome Sequencing Center for Infectious Disease"/>
            <person name="Wu L."/>
            <person name="Ma J."/>
        </authorList>
    </citation>
    <scope>NUCLEOTIDE SEQUENCE [LARGE SCALE GENOMIC DNA]</scope>
    <source>
        <strain evidence="7">JCM 17388</strain>
    </source>
</reference>
<comment type="caution">
    <text evidence="6">The sequence shown here is derived from an EMBL/GenBank/DDBJ whole genome shotgun (WGS) entry which is preliminary data.</text>
</comment>
<evidence type="ECO:0000256" key="4">
    <source>
        <dbReference type="ARBA" id="ARBA00023163"/>
    </source>
</evidence>
<keyword evidence="4" id="KW-0804">Transcription</keyword>
<sequence length="274" mass="30761">MVNEGITMRDPVNADNTESVDYAVGQVARVAAVSVRTLHHYDEIGLVSPGRRTAAGYRRYSEADLQRLQHVLFYRELGFALEDITAILDDPATDTLAHLRRQHELLTRRIDRLRSMAAAVEHAMEANVLNIPLTPQERFEVFGDFVPEDHDEEARRRWGHTGTWRQSRAKMAAMTKADWARFTGEAAQTVRDFTEAYLAGVPATGERAMELAEGHRAHLTRWCYDCSYDLHRGLGDMYVADGRFAAGYEASAAGLTSYIRDAIHANADRAEHSG</sequence>
<evidence type="ECO:0000313" key="7">
    <source>
        <dbReference type="Proteomes" id="UP001501251"/>
    </source>
</evidence>
<dbReference type="PRINTS" id="PR00040">
    <property type="entry name" value="HTHMERR"/>
</dbReference>
<dbReference type="InterPro" id="IPR000551">
    <property type="entry name" value="MerR-type_HTH_dom"/>
</dbReference>
<evidence type="ECO:0000259" key="5">
    <source>
        <dbReference type="PROSITE" id="PS50937"/>
    </source>
</evidence>
<feature type="domain" description="HTH merR-type" evidence="5">
    <location>
        <begin position="21"/>
        <end position="90"/>
    </location>
</feature>
<dbReference type="SUPFAM" id="SSF89082">
    <property type="entry name" value="Antibiotic binding domain of TipA-like multidrug resistance regulators"/>
    <property type="match status" value="1"/>
</dbReference>
<dbReference type="SMART" id="SM00422">
    <property type="entry name" value="HTH_MERR"/>
    <property type="match status" value="1"/>
</dbReference>
<evidence type="ECO:0000313" key="6">
    <source>
        <dbReference type="EMBL" id="GAA4203872.1"/>
    </source>
</evidence>
<name>A0ABP8BD07_9ACTN</name>
<dbReference type="InterPro" id="IPR009061">
    <property type="entry name" value="DNA-bd_dom_put_sf"/>
</dbReference>
<dbReference type="Gene3D" id="1.10.1660.10">
    <property type="match status" value="1"/>
</dbReference>